<evidence type="ECO:0000256" key="3">
    <source>
        <dbReference type="ARBA" id="ARBA00022737"/>
    </source>
</evidence>
<proteinExistence type="predicted"/>
<dbReference type="Proteomes" id="UP001143674">
    <property type="component" value="Unassembled WGS sequence"/>
</dbReference>
<keyword evidence="3" id="KW-0677">Repeat</keyword>
<dbReference type="GO" id="GO:0005829">
    <property type="term" value="C:cytosol"/>
    <property type="evidence" value="ECO:0007669"/>
    <property type="project" value="TreeGrafter"/>
</dbReference>
<dbReference type="InterPro" id="IPR001611">
    <property type="entry name" value="Leu-rich_rpt"/>
</dbReference>
<dbReference type="GO" id="GO:0006913">
    <property type="term" value="P:nucleocytoplasmic transport"/>
    <property type="evidence" value="ECO:0007669"/>
    <property type="project" value="TreeGrafter"/>
</dbReference>
<dbReference type="AlphaFoldDB" id="A0AAE3T3L2"/>
<keyword evidence="1" id="KW-0343">GTPase activation</keyword>
<dbReference type="InterPro" id="IPR027038">
    <property type="entry name" value="RanGap"/>
</dbReference>
<comment type="caution">
    <text evidence="5">The sequence shown here is derived from an EMBL/GenBank/DDBJ whole genome shotgun (WGS) entry which is preliminary data.</text>
</comment>
<dbReference type="Gene3D" id="3.80.10.10">
    <property type="entry name" value="Ribonuclease Inhibitor"/>
    <property type="match status" value="5"/>
</dbReference>
<feature type="region of interest" description="Disordered" evidence="4">
    <location>
        <begin position="397"/>
        <end position="430"/>
    </location>
</feature>
<dbReference type="InterPro" id="IPR032675">
    <property type="entry name" value="LRR_dom_sf"/>
</dbReference>
<protein>
    <submittedName>
        <fullName evidence="5">GALA protein</fullName>
    </submittedName>
</protein>
<keyword evidence="2" id="KW-0433">Leucine-rich repeat</keyword>
<dbReference type="RefSeq" id="WP_184851628.1">
    <property type="nucleotide sequence ID" value="NZ_JABZEH010000002.1"/>
</dbReference>
<feature type="compositionally biased region" description="Polar residues" evidence="4">
    <location>
        <begin position="1032"/>
        <end position="1041"/>
    </location>
</feature>
<dbReference type="PROSITE" id="PS51450">
    <property type="entry name" value="LRR"/>
    <property type="match status" value="1"/>
</dbReference>
<dbReference type="EMBL" id="JAIVEX010000001">
    <property type="protein sequence ID" value="MDB0520319.1"/>
    <property type="molecule type" value="Genomic_DNA"/>
</dbReference>
<sequence>MVAPVSTHHAPLPSAPAATDTGARHGPDQTDQQPAYAPARSSAGVALSPLGGLASLRLDAASANTACAPRILPPAPCHDPRTAALQRVTHLSVHDRRALGELHHYPNLTSLQLEGNFTLQDLKALPATLRHLDLSACTGGAKSFEAIAYLAGLPLESLNVAGADIGDDGARLLAANPSLRALNAANGGIGAAGARALAESPVLASLDLTRNGIGDEGARALAGSRSLTNLAVLNCLVTDVGARALAGNGTLTALDLGNLITETGNELEQAGYDRTANEITARGAWALAQNRSLMSLSIQGNLCGDGGVQALARNRTLTSLNVAYTNMTPASATELARNPVLTSLSVRWNYGLGDAGVVELAKSPSLTLLDARSTGMGERATLALSANARIRVLRDSPSPVRSTLGEPARSGLVDDPDMAPQTPFGSASRPSAWEVPYGNANARYVPAEHPAGGAMAASIQEGIELIGQYLDRMEREYGLNVRAPITQPGGAAPQAMPWTLPWPSASAANHGGADAHHVPAEHPASSAMAASIQEGIGLIGQYFDRMEREYGLNVRAPITQPGGAAPQGPLSALPKELLEKIADHAGPRVRRTLTAVSKPLRNAAWASTKHLTVWDRAAFGRLQNYPALESLRFHGHLSIEDLRALPPSVRHLDLSGCTGSAVSEAGLAVLARLPLESLDLSGTRIGDREVQALASSTSLTSLNLSGNRIGNAGAQALGRNTVLTALNVSANPIGDAGVQALADSRSLTSLELRGIGIGEAGIAALASNTVLRSLDISSNDLSEQSAAELARNQTLASLKANACGLTNGMAQQLARIRSLRTLEVGSNSIGDTGVLAIARNASLRTLNLSHNPITLQGLRPLELSRTLTSLDVSGIGCGDRGALLLSKNRALTSLKLGFNGIGSAGARGLAANRTLISLDLRGNTIDVDAAKALANTGRLASLNLSDCKLDDAAASALAKSLTLTSLDVSVNRLSGQAARALAGNATLTSLNISHNHIGPDGAQALAESPSLTFLDARANDIGEAGARALENNTRMQGTPQNPHFLAENVPE</sequence>
<dbReference type="PANTHER" id="PTHR24113:SF12">
    <property type="entry name" value="RAN GTPASE-ACTIVATING PROTEIN 1"/>
    <property type="match status" value="1"/>
</dbReference>
<dbReference type="SMART" id="SM00367">
    <property type="entry name" value="LRR_CC"/>
    <property type="match status" value="7"/>
</dbReference>
<evidence type="ECO:0000313" key="6">
    <source>
        <dbReference type="Proteomes" id="UP001143674"/>
    </source>
</evidence>
<dbReference type="SUPFAM" id="SSF52047">
    <property type="entry name" value="RNI-like"/>
    <property type="match status" value="4"/>
</dbReference>
<evidence type="ECO:0000256" key="2">
    <source>
        <dbReference type="ARBA" id="ARBA00022614"/>
    </source>
</evidence>
<dbReference type="GO" id="GO:0005096">
    <property type="term" value="F:GTPase activator activity"/>
    <property type="evidence" value="ECO:0007669"/>
    <property type="project" value="UniProtKB-KW"/>
</dbReference>
<evidence type="ECO:0000256" key="1">
    <source>
        <dbReference type="ARBA" id="ARBA00022468"/>
    </source>
</evidence>
<accession>A0AAE3T3L2</accession>
<feature type="region of interest" description="Disordered" evidence="4">
    <location>
        <begin position="1032"/>
        <end position="1051"/>
    </location>
</feature>
<feature type="region of interest" description="Disordered" evidence="4">
    <location>
        <begin position="1"/>
        <end position="42"/>
    </location>
</feature>
<evidence type="ECO:0000313" key="5">
    <source>
        <dbReference type="EMBL" id="MDB0520319.1"/>
    </source>
</evidence>
<dbReference type="GO" id="GO:0031267">
    <property type="term" value="F:small GTPase binding"/>
    <property type="evidence" value="ECO:0007669"/>
    <property type="project" value="TreeGrafter"/>
</dbReference>
<name>A0AAE3T3L2_RALSL</name>
<dbReference type="SMART" id="SM00368">
    <property type="entry name" value="LRR_RI"/>
    <property type="match status" value="13"/>
</dbReference>
<dbReference type="Pfam" id="PF13516">
    <property type="entry name" value="LRR_6"/>
    <property type="match status" value="14"/>
</dbReference>
<evidence type="ECO:0000256" key="4">
    <source>
        <dbReference type="SAM" id="MobiDB-lite"/>
    </source>
</evidence>
<dbReference type="InterPro" id="IPR006553">
    <property type="entry name" value="Leu-rich_rpt_Cys-con_subtyp"/>
</dbReference>
<reference evidence="5" key="1">
    <citation type="submission" date="2021-09" db="EMBL/GenBank/DDBJ databases">
        <title>Genomic analysis of Ralstonia spp.</title>
        <authorList>
            <person name="Aburjaile F."/>
            <person name="Ariute J.C."/>
            <person name="Pais A.K.L."/>
            <person name="Albuquerque G.M.R."/>
            <person name="Silva A.M.F."/>
            <person name="Brenig B."/>
            <person name="Azevedo V."/>
            <person name="Matiuzzi M."/>
            <person name="Ramos R."/>
            <person name="Goes-Neto A."/>
            <person name="Soares S."/>
            <person name="Iseppon A.M.B."/>
            <person name="Souza E."/>
            <person name="Gama M."/>
        </authorList>
    </citation>
    <scope>NUCLEOTIDE SEQUENCE</scope>
    <source>
        <strain evidence="5">B4</strain>
    </source>
</reference>
<organism evidence="5 6">
    <name type="scientific">Ralstonia solanacearum</name>
    <name type="common">Pseudomonas solanacearum</name>
    <dbReference type="NCBI Taxonomy" id="305"/>
    <lineage>
        <taxon>Bacteria</taxon>
        <taxon>Pseudomonadati</taxon>
        <taxon>Pseudomonadota</taxon>
        <taxon>Betaproteobacteria</taxon>
        <taxon>Burkholderiales</taxon>
        <taxon>Burkholderiaceae</taxon>
        <taxon>Ralstonia</taxon>
        <taxon>Ralstonia solanacearum species complex</taxon>
    </lineage>
</organism>
<dbReference type="GO" id="GO:0048471">
    <property type="term" value="C:perinuclear region of cytoplasm"/>
    <property type="evidence" value="ECO:0007669"/>
    <property type="project" value="TreeGrafter"/>
</dbReference>
<gene>
    <name evidence="5" type="ORF">LBW55_01650</name>
</gene>
<dbReference type="PANTHER" id="PTHR24113">
    <property type="entry name" value="RAN GTPASE-ACTIVATING PROTEIN 1"/>
    <property type="match status" value="1"/>
</dbReference>